<reference evidence="1 2" key="1">
    <citation type="journal article" date="2024" name="BMC Genomics">
        <title>De novo assembly and annotation of Popillia japonica's genome with initial clues to its potential as an invasive pest.</title>
        <authorList>
            <person name="Cucini C."/>
            <person name="Boschi S."/>
            <person name="Funari R."/>
            <person name="Cardaioli E."/>
            <person name="Iannotti N."/>
            <person name="Marturano G."/>
            <person name="Paoli F."/>
            <person name="Bruttini M."/>
            <person name="Carapelli A."/>
            <person name="Frati F."/>
            <person name="Nardi F."/>
        </authorList>
    </citation>
    <scope>NUCLEOTIDE SEQUENCE [LARGE SCALE GENOMIC DNA]</scope>
    <source>
        <strain evidence="1">DMR45628</strain>
    </source>
</reference>
<evidence type="ECO:0008006" key="3">
    <source>
        <dbReference type="Google" id="ProtNLM"/>
    </source>
</evidence>
<name>A0AAW1LYF5_POPJA</name>
<dbReference type="AlphaFoldDB" id="A0AAW1LYF5"/>
<comment type="caution">
    <text evidence="1">The sequence shown here is derived from an EMBL/GenBank/DDBJ whole genome shotgun (WGS) entry which is preliminary data.</text>
</comment>
<proteinExistence type="predicted"/>
<evidence type="ECO:0000313" key="1">
    <source>
        <dbReference type="EMBL" id="KAK9738803.1"/>
    </source>
</evidence>
<organism evidence="1 2">
    <name type="scientific">Popillia japonica</name>
    <name type="common">Japanese beetle</name>
    <dbReference type="NCBI Taxonomy" id="7064"/>
    <lineage>
        <taxon>Eukaryota</taxon>
        <taxon>Metazoa</taxon>
        <taxon>Ecdysozoa</taxon>
        <taxon>Arthropoda</taxon>
        <taxon>Hexapoda</taxon>
        <taxon>Insecta</taxon>
        <taxon>Pterygota</taxon>
        <taxon>Neoptera</taxon>
        <taxon>Endopterygota</taxon>
        <taxon>Coleoptera</taxon>
        <taxon>Polyphaga</taxon>
        <taxon>Scarabaeiformia</taxon>
        <taxon>Scarabaeidae</taxon>
        <taxon>Rutelinae</taxon>
        <taxon>Popillia</taxon>
    </lineage>
</organism>
<dbReference type="Proteomes" id="UP001458880">
    <property type="component" value="Unassembled WGS sequence"/>
</dbReference>
<gene>
    <name evidence="1" type="ORF">QE152_g9545</name>
</gene>
<accession>A0AAW1LYF5</accession>
<keyword evidence="2" id="KW-1185">Reference proteome</keyword>
<evidence type="ECO:0000313" key="2">
    <source>
        <dbReference type="Proteomes" id="UP001458880"/>
    </source>
</evidence>
<sequence length="89" mass="10471">MEGIVFFLLRLSIVLCGCSTYSALSAFVPKFLYFKKFVDEKVVLELCRRYRFTIAEGLFLFLRKRLSQVIAKLLELKLPFKKYYAGMQI</sequence>
<protein>
    <recommendedName>
        <fullName evidence="3">Secreted protein</fullName>
    </recommendedName>
</protein>
<dbReference type="EMBL" id="JASPKY010000082">
    <property type="protein sequence ID" value="KAK9738803.1"/>
    <property type="molecule type" value="Genomic_DNA"/>
</dbReference>